<name>A0A7J7JTX6_BUGNE</name>
<dbReference type="InterPro" id="IPR001602">
    <property type="entry name" value="UPF0047_YjbQ-like"/>
</dbReference>
<dbReference type="SUPFAM" id="SSF111038">
    <property type="entry name" value="YjbQ-like"/>
    <property type="match status" value="1"/>
</dbReference>
<accession>A0A7J7JTX6</accession>
<protein>
    <submittedName>
        <fullName evidence="2">Uncharacterized protein</fullName>
    </submittedName>
</protein>
<dbReference type="Proteomes" id="UP000593567">
    <property type="component" value="Unassembled WGS sequence"/>
</dbReference>
<evidence type="ECO:0000256" key="1">
    <source>
        <dbReference type="ARBA" id="ARBA00005534"/>
    </source>
</evidence>
<organism evidence="2 3">
    <name type="scientific">Bugula neritina</name>
    <name type="common">Brown bryozoan</name>
    <name type="synonym">Sertularia neritina</name>
    <dbReference type="NCBI Taxonomy" id="10212"/>
    <lineage>
        <taxon>Eukaryota</taxon>
        <taxon>Metazoa</taxon>
        <taxon>Spiralia</taxon>
        <taxon>Lophotrochozoa</taxon>
        <taxon>Bryozoa</taxon>
        <taxon>Gymnolaemata</taxon>
        <taxon>Cheilostomatida</taxon>
        <taxon>Flustrina</taxon>
        <taxon>Buguloidea</taxon>
        <taxon>Bugulidae</taxon>
        <taxon>Bugula</taxon>
    </lineage>
</organism>
<dbReference type="PANTHER" id="PTHR30615:SF8">
    <property type="entry name" value="UPF0047 PROTEIN C4A8.02C"/>
    <property type="match status" value="1"/>
</dbReference>
<dbReference type="PANTHER" id="PTHR30615">
    <property type="entry name" value="UNCHARACTERIZED PROTEIN YJBQ-RELATED"/>
    <property type="match status" value="1"/>
</dbReference>
<dbReference type="PROSITE" id="PS01314">
    <property type="entry name" value="UPF0047"/>
    <property type="match status" value="1"/>
</dbReference>
<keyword evidence="3" id="KW-1185">Reference proteome</keyword>
<dbReference type="Gene3D" id="2.60.120.460">
    <property type="entry name" value="YjbQ-like"/>
    <property type="match status" value="1"/>
</dbReference>
<dbReference type="OrthoDB" id="10255963at2759"/>
<dbReference type="InterPro" id="IPR035917">
    <property type="entry name" value="YjbQ-like_sf"/>
</dbReference>
<evidence type="ECO:0000313" key="3">
    <source>
        <dbReference type="Proteomes" id="UP000593567"/>
    </source>
</evidence>
<reference evidence="2" key="1">
    <citation type="submission" date="2020-06" db="EMBL/GenBank/DDBJ databases">
        <title>Draft genome of Bugula neritina, a colonial animal packing powerful symbionts and potential medicines.</title>
        <authorList>
            <person name="Rayko M."/>
        </authorList>
    </citation>
    <scope>NUCLEOTIDE SEQUENCE [LARGE SCALE GENOMIC DNA]</scope>
    <source>
        <strain evidence="2">Kwan_BN1</strain>
    </source>
</reference>
<dbReference type="EMBL" id="VXIV02001820">
    <property type="protein sequence ID" value="KAF6029373.1"/>
    <property type="molecule type" value="Genomic_DNA"/>
</dbReference>
<comment type="similarity">
    <text evidence="1">Belongs to the UPF0047 family.</text>
</comment>
<dbReference type="Pfam" id="PF01894">
    <property type="entry name" value="YjbQ"/>
    <property type="match status" value="1"/>
</dbReference>
<proteinExistence type="inferred from homology"/>
<comment type="caution">
    <text evidence="2">The sequence shown here is derived from an EMBL/GenBank/DDBJ whole genome shotgun (WGS) entry which is preliminary data.</text>
</comment>
<evidence type="ECO:0000313" key="2">
    <source>
        <dbReference type="EMBL" id="KAF6029373.1"/>
    </source>
</evidence>
<dbReference type="NCBIfam" id="TIGR00149">
    <property type="entry name" value="TIGR00149_YjbQ"/>
    <property type="match status" value="1"/>
</dbReference>
<dbReference type="AlphaFoldDB" id="A0A7J7JTX6"/>
<sequence>MYNYDLNCGVTRYSMAAASPIEGKTVWFQTEVTLQQRSKGCHLLDEEILSKLPEISNLKVGTAHIFIKHTTASLILCENWDKEVRTDMTMVMDKIVPEKWNYAHCYEGPDDMPAHAKCALMGTSVTIPITKGKFNTGTWQGLWLCEHRYNGGWFREKAGRDYQWLPMMSVICLQK</sequence>
<gene>
    <name evidence="2" type="ORF">EB796_012326</name>
</gene>